<dbReference type="Pfam" id="PF01025">
    <property type="entry name" value="GrpE"/>
    <property type="match status" value="1"/>
</dbReference>
<dbReference type="Gene3D" id="2.30.22.10">
    <property type="entry name" value="Head domain of nucleotide exchange factor GrpE"/>
    <property type="match status" value="1"/>
</dbReference>
<evidence type="ECO:0000313" key="9">
    <source>
        <dbReference type="EMBL" id="ODQ62539.1"/>
    </source>
</evidence>
<organism evidence="9 10">
    <name type="scientific">Wickerhamomyces anomalus (strain ATCC 58044 / CBS 1984 / NCYC 433 / NRRL Y-366-8)</name>
    <name type="common">Yeast</name>
    <name type="synonym">Hansenula anomala</name>
    <dbReference type="NCBI Taxonomy" id="683960"/>
    <lineage>
        <taxon>Eukaryota</taxon>
        <taxon>Fungi</taxon>
        <taxon>Dikarya</taxon>
        <taxon>Ascomycota</taxon>
        <taxon>Saccharomycotina</taxon>
        <taxon>Saccharomycetes</taxon>
        <taxon>Phaffomycetales</taxon>
        <taxon>Wickerhamomycetaceae</taxon>
        <taxon>Wickerhamomyces</taxon>
    </lineage>
</organism>
<dbReference type="Proteomes" id="UP000094112">
    <property type="component" value="Unassembled WGS sequence"/>
</dbReference>
<name>A0A1E3PAU3_WICAA</name>
<comment type="function">
    <text evidence="6">Essential component of the PAM complex, a complex required for the translocation of transit peptide-containing proteins from the inner membrane into the mitochondrial matrix in an ATP-dependent manner.</text>
</comment>
<keyword evidence="4 6" id="KW-0496">Mitochondrion</keyword>
<dbReference type="PROSITE" id="PS01071">
    <property type="entry name" value="GRPE"/>
    <property type="match status" value="1"/>
</dbReference>
<dbReference type="RefSeq" id="XP_019041746.1">
    <property type="nucleotide sequence ID" value="XM_019181061.1"/>
</dbReference>
<dbReference type="NCBIfam" id="NF010748">
    <property type="entry name" value="PRK14150.1"/>
    <property type="match status" value="1"/>
</dbReference>
<dbReference type="GO" id="GO:0051087">
    <property type="term" value="F:protein-folding chaperone binding"/>
    <property type="evidence" value="ECO:0007669"/>
    <property type="project" value="InterPro"/>
</dbReference>
<evidence type="ECO:0000313" key="10">
    <source>
        <dbReference type="Proteomes" id="UP000094112"/>
    </source>
</evidence>
<comment type="subcellular location">
    <subcellularLocation>
        <location evidence="1 6">Mitochondrion matrix</location>
    </subcellularLocation>
</comment>
<evidence type="ECO:0000256" key="2">
    <source>
        <dbReference type="ARBA" id="ARBA00009054"/>
    </source>
</evidence>
<keyword evidence="10" id="KW-1185">Reference proteome</keyword>
<keyword evidence="3" id="KW-0809">Transit peptide</keyword>
<dbReference type="GO" id="GO:0000774">
    <property type="term" value="F:adenyl-nucleotide exchange factor activity"/>
    <property type="evidence" value="ECO:0007669"/>
    <property type="project" value="EnsemblFungi"/>
</dbReference>
<dbReference type="PANTHER" id="PTHR21237">
    <property type="entry name" value="GRPE PROTEIN"/>
    <property type="match status" value="1"/>
</dbReference>
<dbReference type="AlphaFoldDB" id="A0A1E3PAU3"/>
<evidence type="ECO:0000256" key="3">
    <source>
        <dbReference type="ARBA" id="ARBA00022946"/>
    </source>
</evidence>
<keyword evidence="5 6" id="KW-0143">Chaperone</keyword>
<dbReference type="GO" id="GO:0042026">
    <property type="term" value="P:protein refolding"/>
    <property type="evidence" value="ECO:0007669"/>
    <property type="project" value="EnsemblFungi"/>
</dbReference>
<dbReference type="Gene3D" id="3.90.20.20">
    <property type="match status" value="1"/>
</dbReference>
<dbReference type="STRING" id="683960.A0A1E3PAU3"/>
<dbReference type="CDD" id="cd00446">
    <property type="entry name" value="GrpE"/>
    <property type="match status" value="1"/>
</dbReference>
<dbReference type="FunFam" id="2.30.22.10:FF:000002">
    <property type="entry name" value="GrpE protein homolog"/>
    <property type="match status" value="1"/>
</dbReference>
<dbReference type="GO" id="GO:0051082">
    <property type="term" value="F:unfolded protein binding"/>
    <property type="evidence" value="ECO:0007669"/>
    <property type="project" value="TreeGrafter"/>
</dbReference>
<dbReference type="InterPro" id="IPR000740">
    <property type="entry name" value="GrpE"/>
</dbReference>
<dbReference type="HAMAP" id="MF_01151">
    <property type="entry name" value="GrpE"/>
    <property type="match status" value="1"/>
</dbReference>
<accession>A0A1E3PAU3</accession>
<dbReference type="GO" id="GO:0030150">
    <property type="term" value="P:protein import into mitochondrial matrix"/>
    <property type="evidence" value="ECO:0007669"/>
    <property type="project" value="EnsemblFungi"/>
</dbReference>
<dbReference type="GO" id="GO:0042803">
    <property type="term" value="F:protein homodimerization activity"/>
    <property type="evidence" value="ECO:0007669"/>
    <property type="project" value="InterPro"/>
</dbReference>
<dbReference type="SUPFAM" id="SSF58014">
    <property type="entry name" value="Coiled-coil domain of nucleotide exchange factor GrpE"/>
    <property type="match status" value="1"/>
</dbReference>
<dbReference type="InterPro" id="IPR013805">
    <property type="entry name" value="GrpE_CC"/>
</dbReference>
<sequence>MSKLRTPSIWNSNTVRFYSEKKSNEANESEIDAEAEAEQNLSEDAKRIQELESKLLAKDKEAADLKDRLIRSIADFRNLQEVTKRDVQKAKDFALQKFAKDLLESVDNFGHALGAVKTETVEQHEEVATLYDGVKMTKDVFEKTLTRHGLEKIDPLGEVFDPNMHEATFELVQPDKEPGTVFFVQQHGYTLNNRVLRPAKVGVVKEQE</sequence>
<feature type="compositionally biased region" description="Acidic residues" evidence="8">
    <location>
        <begin position="27"/>
        <end position="37"/>
    </location>
</feature>
<comment type="similarity">
    <text evidence="2 7">Belongs to the GrpE family.</text>
</comment>
<dbReference type="FunFam" id="3.90.20.20:FF:000011">
    <property type="entry name" value="GrpE protein homolog"/>
    <property type="match status" value="1"/>
</dbReference>
<feature type="region of interest" description="Disordered" evidence="8">
    <location>
        <begin position="21"/>
        <end position="41"/>
    </location>
</feature>
<dbReference type="PRINTS" id="PR00773">
    <property type="entry name" value="GRPEPROTEIN"/>
</dbReference>
<evidence type="ECO:0000256" key="8">
    <source>
        <dbReference type="SAM" id="MobiDB-lite"/>
    </source>
</evidence>
<dbReference type="InterPro" id="IPR009012">
    <property type="entry name" value="GrpE_head"/>
</dbReference>
<gene>
    <name evidence="9" type="ORF">WICANDRAFT_24823</name>
</gene>
<dbReference type="PANTHER" id="PTHR21237:SF23">
    <property type="entry name" value="GRPE PROTEIN HOMOLOG, MITOCHONDRIAL"/>
    <property type="match status" value="1"/>
</dbReference>
<evidence type="ECO:0000256" key="6">
    <source>
        <dbReference type="RuleBase" id="RU000640"/>
    </source>
</evidence>
<proteinExistence type="inferred from homology"/>
<protein>
    <recommendedName>
        <fullName evidence="6">GrpE protein homolog</fullName>
    </recommendedName>
</protein>
<evidence type="ECO:0000256" key="1">
    <source>
        <dbReference type="ARBA" id="ARBA00004305"/>
    </source>
</evidence>
<dbReference type="GO" id="GO:0001405">
    <property type="term" value="C:PAM complex, Tim23 associated import motor"/>
    <property type="evidence" value="ECO:0007669"/>
    <property type="project" value="EnsemblFungi"/>
</dbReference>
<evidence type="ECO:0000256" key="7">
    <source>
        <dbReference type="RuleBase" id="RU004478"/>
    </source>
</evidence>
<reference evidence="9 10" key="1">
    <citation type="journal article" date="2016" name="Proc. Natl. Acad. Sci. U.S.A.">
        <title>Comparative genomics of biotechnologically important yeasts.</title>
        <authorList>
            <person name="Riley R."/>
            <person name="Haridas S."/>
            <person name="Wolfe K.H."/>
            <person name="Lopes M.R."/>
            <person name="Hittinger C.T."/>
            <person name="Goeker M."/>
            <person name="Salamov A.A."/>
            <person name="Wisecaver J.H."/>
            <person name="Long T.M."/>
            <person name="Calvey C.H."/>
            <person name="Aerts A.L."/>
            <person name="Barry K.W."/>
            <person name="Choi C."/>
            <person name="Clum A."/>
            <person name="Coughlan A.Y."/>
            <person name="Deshpande S."/>
            <person name="Douglass A.P."/>
            <person name="Hanson S.J."/>
            <person name="Klenk H.-P."/>
            <person name="LaButti K.M."/>
            <person name="Lapidus A."/>
            <person name="Lindquist E.A."/>
            <person name="Lipzen A.M."/>
            <person name="Meier-Kolthoff J.P."/>
            <person name="Ohm R.A."/>
            <person name="Otillar R.P."/>
            <person name="Pangilinan J.L."/>
            <person name="Peng Y."/>
            <person name="Rokas A."/>
            <person name="Rosa C.A."/>
            <person name="Scheuner C."/>
            <person name="Sibirny A.A."/>
            <person name="Slot J.C."/>
            <person name="Stielow J.B."/>
            <person name="Sun H."/>
            <person name="Kurtzman C.P."/>
            <person name="Blackwell M."/>
            <person name="Grigoriev I.V."/>
            <person name="Jeffries T.W."/>
        </authorList>
    </citation>
    <scope>NUCLEOTIDE SEQUENCE [LARGE SCALE GENOMIC DNA]</scope>
    <source>
        <strain evidence="10">ATCC 58044 / CBS 1984 / NCYC 433 / NRRL Y-366-8</strain>
    </source>
</reference>
<evidence type="ECO:0000256" key="4">
    <source>
        <dbReference type="ARBA" id="ARBA00023128"/>
    </source>
</evidence>
<dbReference type="GeneID" id="30198307"/>
<dbReference type="OrthoDB" id="201635at2759"/>
<dbReference type="SUPFAM" id="SSF51064">
    <property type="entry name" value="Head domain of nucleotide exchange factor GrpE"/>
    <property type="match status" value="1"/>
</dbReference>
<dbReference type="EMBL" id="KV454208">
    <property type="protein sequence ID" value="ODQ62539.1"/>
    <property type="molecule type" value="Genomic_DNA"/>
</dbReference>
<evidence type="ECO:0000256" key="5">
    <source>
        <dbReference type="ARBA" id="ARBA00023186"/>
    </source>
</evidence>